<reference evidence="11 12" key="1">
    <citation type="submission" date="2019-09" db="EMBL/GenBank/DDBJ databases">
        <title>Draft genome sequence assemblies of isolates from the urinary tract.</title>
        <authorList>
            <person name="Mores C.R."/>
            <person name="Putonti C."/>
            <person name="Wolfe A.J."/>
        </authorList>
    </citation>
    <scope>NUCLEOTIDE SEQUENCE [LARGE SCALE GENOMIC DNA]</scope>
    <source>
        <strain evidence="11 12">UMB623</strain>
    </source>
</reference>
<dbReference type="GO" id="GO:0006094">
    <property type="term" value="P:gluconeogenesis"/>
    <property type="evidence" value="ECO:0007669"/>
    <property type="project" value="UniProtKB-UniRule"/>
</dbReference>
<feature type="binding site" evidence="9">
    <location>
        <begin position="234"/>
        <end position="235"/>
    </location>
    <ligand>
        <name>substrate</name>
    </ligand>
</feature>
<dbReference type="InterPro" id="IPR020861">
    <property type="entry name" value="Triosephosphate_isomerase_AS"/>
</dbReference>
<dbReference type="Proteomes" id="UP000327148">
    <property type="component" value="Unassembled WGS sequence"/>
</dbReference>
<evidence type="ECO:0000256" key="10">
    <source>
        <dbReference type="RuleBase" id="RU363013"/>
    </source>
</evidence>
<feature type="active site" description="Electrophile" evidence="9">
    <location>
        <position position="95"/>
    </location>
</feature>
<gene>
    <name evidence="9" type="primary">tpiA</name>
    <name evidence="11" type="ORF">F6I03_05825</name>
</gene>
<evidence type="ECO:0000313" key="12">
    <source>
        <dbReference type="Proteomes" id="UP000327148"/>
    </source>
</evidence>
<dbReference type="InterPro" id="IPR000652">
    <property type="entry name" value="Triosephosphate_isomerase"/>
</dbReference>
<dbReference type="InterPro" id="IPR013785">
    <property type="entry name" value="Aldolase_TIM"/>
</dbReference>
<dbReference type="EC" id="5.3.1.1" evidence="3 9"/>
<evidence type="ECO:0000256" key="6">
    <source>
        <dbReference type="ARBA" id="ARBA00022490"/>
    </source>
</evidence>
<dbReference type="GO" id="GO:0005829">
    <property type="term" value="C:cytosol"/>
    <property type="evidence" value="ECO:0007669"/>
    <property type="project" value="TreeGrafter"/>
</dbReference>
<dbReference type="PROSITE" id="PS00171">
    <property type="entry name" value="TIM_1"/>
    <property type="match status" value="1"/>
</dbReference>
<dbReference type="GO" id="GO:0006096">
    <property type="term" value="P:glycolytic process"/>
    <property type="evidence" value="ECO:0007669"/>
    <property type="project" value="UniProtKB-UniRule"/>
</dbReference>
<dbReference type="EMBL" id="VYWO01000003">
    <property type="protein sequence ID" value="KAA9300822.1"/>
    <property type="molecule type" value="Genomic_DNA"/>
</dbReference>
<feature type="binding site" evidence="9">
    <location>
        <begin position="9"/>
        <end position="11"/>
    </location>
    <ligand>
        <name>substrate</name>
    </ligand>
</feature>
<evidence type="ECO:0000256" key="8">
    <source>
        <dbReference type="ARBA" id="ARBA00023235"/>
    </source>
</evidence>
<evidence type="ECO:0000256" key="5">
    <source>
        <dbReference type="ARBA" id="ARBA00022432"/>
    </source>
</evidence>
<feature type="binding site" evidence="9">
    <location>
        <position position="213"/>
    </location>
    <ligand>
        <name>substrate</name>
    </ligand>
</feature>
<dbReference type="UniPathway" id="UPA00138"/>
<keyword evidence="5 9" id="KW-0312">Gluconeogenesis</keyword>
<evidence type="ECO:0000256" key="4">
    <source>
        <dbReference type="ARBA" id="ARBA00019397"/>
    </source>
</evidence>
<accession>A0A5N1GJ77</accession>
<dbReference type="Gene3D" id="3.20.20.70">
    <property type="entry name" value="Aldolase class I"/>
    <property type="match status" value="1"/>
</dbReference>
<dbReference type="InterPro" id="IPR035990">
    <property type="entry name" value="TIM_sf"/>
</dbReference>
<organism evidence="11 12">
    <name type="scientific">Aerococcus sanguinicola</name>
    <dbReference type="NCBI Taxonomy" id="119206"/>
    <lineage>
        <taxon>Bacteria</taxon>
        <taxon>Bacillati</taxon>
        <taxon>Bacillota</taxon>
        <taxon>Bacilli</taxon>
        <taxon>Lactobacillales</taxon>
        <taxon>Aerococcaceae</taxon>
        <taxon>Aerococcus</taxon>
    </lineage>
</organism>
<dbReference type="PANTHER" id="PTHR21139">
    <property type="entry name" value="TRIOSEPHOSPHATE ISOMERASE"/>
    <property type="match status" value="1"/>
</dbReference>
<comment type="catalytic activity">
    <reaction evidence="9 10">
        <text>D-glyceraldehyde 3-phosphate = dihydroxyacetone phosphate</text>
        <dbReference type="Rhea" id="RHEA:18585"/>
        <dbReference type="ChEBI" id="CHEBI:57642"/>
        <dbReference type="ChEBI" id="CHEBI:59776"/>
        <dbReference type="EC" id="5.3.1.1"/>
    </reaction>
</comment>
<dbReference type="HAMAP" id="MF_00147_B">
    <property type="entry name" value="TIM_B"/>
    <property type="match status" value="1"/>
</dbReference>
<dbReference type="InterPro" id="IPR022896">
    <property type="entry name" value="TrioseP_Isoase_bac/euk"/>
</dbReference>
<dbReference type="GO" id="GO:0046166">
    <property type="term" value="P:glyceraldehyde-3-phosphate biosynthetic process"/>
    <property type="evidence" value="ECO:0007669"/>
    <property type="project" value="TreeGrafter"/>
</dbReference>
<feature type="active site" description="Proton acceptor" evidence="9">
    <location>
        <position position="167"/>
    </location>
</feature>
<dbReference type="UniPathway" id="UPA00109">
    <property type="reaction ID" value="UER00189"/>
</dbReference>
<dbReference type="PROSITE" id="PS51440">
    <property type="entry name" value="TIM_2"/>
    <property type="match status" value="1"/>
</dbReference>
<feature type="binding site" evidence="9">
    <location>
        <position position="173"/>
    </location>
    <ligand>
        <name>substrate</name>
    </ligand>
</feature>
<comment type="similarity">
    <text evidence="2 9 10">Belongs to the triosephosphate isomerase family.</text>
</comment>
<keyword evidence="6 9" id="KW-0963">Cytoplasm</keyword>
<evidence type="ECO:0000256" key="3">
    <source>
        <dbReference type="ARBA" id="ARBA00011940"/>
    </source>
</evidence>
<evidence type="ECO:0000256" key="7">
    <source>
        <dbReference type="ARBA" id="ARBA00023152"/>
    </source>
</evidence>
<dbReference type="GO" id="GO:0019563">
    <property type="term" value="P:glycerol catabolic process"/>
    <property type="evidence" value="ECO:0007669"/>
    <property type="project" value="TreeGrafter"/>
</dbReference>
<evidence type="ECO:0000256" key="1">
    <source>
        <dbReference type="ARBA" id="ARBA00004680"/>
    </source>
</evidence>
<dbReference type="GO" id="GO:0004807">
    <property type="term" value="F:triose-phosphate isomerase activity"/>
    <property type="evidence" value="ECO:0007669"/>
    <property type="project" value="UniProtKB-UniRule"/>
</dbReference>
<dbReference type="CDD" id="cd00311">
    <property type="entry name" value="TIM"/>
    <property type="match status" value="1"/>
</dbReference>
<evidence type="ECO:0000313" key="11">
    <source>
        <dbReference type="EMBL" id="KAA9300822.1"/>
    </source>
</evidence>
<dbReference type="OrthoDB" id="9809429at2"/>
<evidence type="ECO:0000256" key="9">
    <source>
        <dbReference type="HAMAP-Rule" id="MF_00147"/>
    </source>
</evidence>
<protein>
    <recommendedName>
        <fullName evidence="4 9">Triosephosphate isomerase</fullName>
        <shortName evidence="9">TIM</shortName>
        <shortName evidence="9">TPI</shortName>
        <ecNumber evidence="3 9">5.3.1.1</ecNumber>
    </recommendedName>
    <alternativeName>
        <fullName evidence="9">Triose-phosphate isomerase</fullName>
    </alternativeName>
</protein>
<dbReference type="STRING" id="119206.AWM72_01685"/>
<comment type="caution">
    <text evidence="11">The sequence shown here is derived from an EMBL/GenBank/DDBJ whole genome shotgun (WGS) entry which is preliminary data.</text>
</comment>
<dbReference type="AlphaFoldDB" id="A0A5N1GJ77"/>
<proteinExistence type="inferred from homology"/>
<comment type="subcellular location">
    <subcellularLocation>
        <location evidence="9 10">Cytoplasm</location>
    </subcellularLocation>
</comment>
<comment type="pathway">
    <text evidence="9 10">Carbohydrate biosynthesis; gluconeogenesis.</text>
</comment>
<sequence>MVKTIIAGNWKLNKTAGEAKSFIDDLKAQVDGSVDADVVVIPPALFVADAVERTQGSALKVGAQNCYSEDSGAYTGETSPAALSDLGVDYVVLGHSERREIFKETDEDINAKVKAALDNKLTPILCVGESLEQREANEYIAFITEQLKAALKGLDANDISHVVFAYEPIWAIGTGKTASAQDAEEVCAEIRQVIAELTSEDVAKEASILYGGSVKAANAKEILSQDNINGVLVGGASLEVDSFTGIIDGAK</sequence>
<keyword evidence="8 9" id="KW-0413">Isomerase</keyword>
<evidence type="ECO:0000256" key="2">
    <source>
        <dbReference type="ARBA" id="ARBA00007422"/>
    </source>
</evidence>
<keyword evidence="7 9" id="KW-0324">Glycolysis</keyword>
<dbReference type="RefSeq" id="WP_070430052.1">
    <property type="nucleotide sequence ID" value="NZ_VYWO01000003.1"/>
</dbReference>
<dbReference type="NCBIfam" id="TIGR00419">
    <property type="entry name" value="tim"/>
    <property type="match status" value="1"/>
</dbReference>
<dbReference type="PANTHER" id="PTHR21139:SF42">
    <property type="entry name" value="TRIOSEPHOSPHATE ISOMERASE"/>
    <property type="match status" value="1"/>
</dbReference>
<comment type="pathway">
    <text evidence="1 9 10">Carbohydrate degradation; glycolysis; D-glyceraldehyde 3-phosphate from glycerone phosphate: step 1/1.</text>
</comment>
<name>A0A5N1GJ77_9LACT</name>
<dbReference type="SUPFAM" id="SSF51351">
    <property type="entry name" value="Triosephosphate isomerase (TIM)"/>
    <property type="match status" value="1"/>
</dbReference>
<dbReference type="FunFam" id="3.20.20.70:FF:000016">
    <property type="entry name" value="Triosephosphate isomerase"/>
    <property type="match status" value="1"/>
</dbReference>
<comment type="subunit">
    <text evidence="9 10">Homodimer.</text>
</comment>
<dbReference type="Pfam" id="PF00121">
    <property type="entry name" value="TIM"/>
    <property type="match status" value="1"/>
</dbReference>
<comment type="function">
    <text evidence="9">Involved in the gluconeogenesis. Catalyzes stereospecifically the conversion of dihydroxyacetone phosphate (DHAP) to D-glyceraldehyde-3-phosphate (G3P).</text>
</comment>